<evidence type="ECO:0000256" key="2">
    <source>
        <dbReference type="SAM" id="MobiDB-lite"/>
    </source>
</evidence>
<feature type="compositionally biased region" description="Gly residues" evidence="2">
    <location>
        <begin position="312"/>
        <end position="321"/>
    </location>
</feature>
<gene>
    <name evidence="4" type="ORF">HRI_005048900</name>
</gene>
<feature type="compositionally biased region" description="Basic and acidic residues" evidence="2">
    <location>
        <begin position="295"/>
        <end position="304"/>
    </location>
</feature>
<feature type="coiled-coil region" evidence="1">
    <location>
        <begin position="81"/>
        <end position="115"/>
    </location>
</feature>
<accession>A0A9W7MUI7</accession>
<dbReference type="EMBL" id="BSYR01000065">
    <property type="protein sequence ID" value="GMJ13797.1"/>
    <property type="molecule type" value="Genomic_DNA"/>
</dbReference>
<name>A0A9W7MUI7_HIBTR</name>
<comment type="caution">
    <text evidence="4">The sequence shown here is derived from an EMBL/GenBank/DDBJ whole genome shotgun (WGS) entry which is preliminary data.</text>
</comment>
<dbReference type="Proteomes" id="UP001165190">
    <property type="component" value="Unassembled WGS sequence"/>
</dbReference>
<organism evidence="4 5">
    <name type="scientific">Hibiscus trionum</name>
    <name type="common">Flower of an hour</name>
    <dbReference type="NCBI Taxonomy" id="183268"/>
    <lineage>
        <taxon>Eukaryota</taxon>
        <taxon>Viridiplantae</taxon>
        <taxon>Streptophyta</taxon>
        <taxon>Embryophyta</taxon>
        <taxon>Tracheophyta</taxon>
        <taxon>Spermatophyta</taxon>
        <taxon>Magnoliopsida</taxon>
        <taxon>eudicotyledons</taxon>
        <taxon>Gunneridae</taxon>
        <taxon>Pentapetalae</taxon>
        <taxon>rosids</taxon>
        <taxon>malvids</taxon>
        <taxon>Malvales</taxon>
        <taxon>Malvaceae</taxon>
        <taxon>Malvoideae</taxon>
        <taxon>Hibiscus</taxon>
    </lineage>
</organism>
<keyword evidence="5" id="KW-1185">Reference proteome</keyword>
<sequence>MAPQNSGEVQAAEGGNGRNGEKKRGSSKDMVAALDKRVAKLEKSVREVKETRGDEESHSSLVETLEGKIKEELENLLSEMYDKLDDRDNSLQAQIVAMKEEMTELKSELRIYQAAMKSGMLAEVAAPKPKIDAPRPNKFSGSRAAQDVDNFIWGLEQYFRVSGIDDDTTKVNRASIYLTNVALLCWRRMFDEEEYDTLPFKTWKDFQYEFKKHFYPKNAQQEARLKVRNLKHDGTILEYVRKFTELKLQLSSLSEDEGYFDFMNGLQKWAKMELRRMEDKDLSSALSTTEDIAEFENRKPESSKPKLKFKSSGGGDRGQGN</sequence>
<evidence type="ECO:0000259" key="3">
    <source>
        <dbReference type="Pfam" id="PF03732"/>
    </source>
</evidence>
<evidence type="ECO:0000313" key="4">
    <source>
        <dbReference type="EMBL" id="GMJ13797.1"/>
    </source>
</evidence>
<keyword evidence="1" id="KW-0175">Coiled coil</keyword>
<evidence type="ECO:0000256" key="1">
    <source>
        <dbReference type="SAM" id="Coils"/>
    </source>
</evidence>
<dbReference type="InterPro" id="IPR005162">
    <property type="entry name" value="Retrotrans_gag_dom"/>
</dbReference>
<dbReference type="Pfam" id="PF03732">
    <property type="entry name" value="Retrotrans_gag"/>
    <property type="match status" value="1"/>
</dbReference>
<protein>
    <recommendedName>
        <fullName evidence="3">Retrotransposon gag domain-containing protein</fullName>
    </recommendedName>
</protein>
<evidence type="ECO:0000313" key="5">
    <source>
        <dbReference type="Proteomes" id="UP001165190"/>
    </source>
</evidence>
<feature type="domain" description="Retrotransposon gag" evidence="3">
    <location>
        <begin position="174"/>
        <end position="267"/>
    </location>
</feature>
<dbReference type="OrthoDB" id="997674at2759"/>
<proteinExistence type="predicted"/>
<dbReference type="AlphaFoldDB" id="A0A9W7MUI7"/>
<reference evidence="4" key="1">
    <citation type="submission" date="2023-05" db="EMBL/GenBank/DDBJ databases">
        <title>Genome and transcriptome analyses reveal genes involved in the formation of fine ridges on petal epidermal cells in Hibiscus trionum.</title>
        <authorList>
            <person name="Koshimizu S."/>
            <person name="Masuda S."/>
            <person name="Ishii T."/>
            <person name="Shirasu K."/>
            <person name="Hoshino A."/>
            <person name="Arita M."/>
        </authorList>
    </citation>
    <scope>NUCLEOTIDE SEQUENCE</scope>
    <source>
        <strain evidence="4">Hamamatsu line</strain>
    </source>
</reference>
<feature type="region of interest" description="Disordered" evidence="2">
    <location>
        <begin position="1"/>
        <end position="30"/>
    </location>
</feature>
<feature type="region of interest" description="Disordered" evidence="2">
    <location>
        <begin position="282"/>
        <end position="321"/>
    </location>
</feature>